<sequence>MSRPEVLLVHGSCHGAWCWRDLQESLKEHDIPSRAIDLPSHGNDPTPYSDVTLAHYRDAILGDIADHGDAPVILVGHSAGGFAISAAAEVAPDKIVHLVYVAAYVPISGMSLADMRRLATRQLVLDAIEKTNDGRAFTFCADRATAALYNDCSDEQIAYALERLCPQPIAPQETALFLSEAYESVPRTTVICTDDHTIAPEEQEKMALGFETDSIHRLASSHSPFFSMPDELAKNIAQTT</sequence>
<name>A0ABP7K739_9RHOB</name>
<dbReference type="Proteomes" id="UP001399917">
    <property type="component" value="Unassembled WGS sequence"/>
</dbReference>
<gene>
    <name evidence="2" type="ORF">GCM10022404_17170</name>
</gene>
<evidence type="ECO:0000313" key="2">
    <source>
        <dbReference type="EMBL" id="GAA3867582.1"/>
    </source>
</evidence>
<reference evidence="3" key="1">
    <citation type="journal article" date="2019" name="Int. J. Syst. Evol. Microbiol.">
        <title>The Global Catalogue of Microorganisms (GCM) 10K type strain sequencing project: providing services to taxonomists for standard genome sequencing and annotation.</title>
        <authorList>
            <consortium name="The Broad Institute Genomics Platform"/>
            <consortium name="The Broad Institute Genome Sequencing Center for Infectious Disease"/>
            <person name="Wu L."/>
            <person name="Ma J."/>
        </authorList>
    </citation>
    <scope>NUCLEOTIDE SEQUENCE [LARGE SCALE GENOMIC DNA]</scope>
    <source>
        <strain evidence="3">JCM 17190</strain>
    </source>
</reference>
<dbReference type="PANTHER" id="PTHR37017:SF11">
    <property type="entry name" value="ESTERASE_LIPASE_THIOESTERASE DOMAIN-CONTAINING PROTEIN"/>
    <property type="match status" value="1"/>
</dbReference>
<proteinExistence type="predicted"/>
<dbReference type="SUPFAM" id="SSF53474">
    <property type="entry name" value="alpha/beta-Hydrolases"/>
    <property type="match status" value="1"/>
</dbReference>
<dbReference type="InterPro" id="IPR000073">
    <property type="entry name" value="AB_hydrolase_1"/>
</dbReference>
<dbReference type="InterPro" id="IPR052897">
    <property type="entry name" value="Sec-Metab_Biosynth_Hydrolase"/>
</dbReference>
<keyword evidence="3" id="KW-1185">Reference proteome</keyword>
<evidence type="ECO:0000313" key="3">
    <source>
        <dbReference type="Proteomes" id="UP001399917"/>
    </source>
</evidence>
<dbReference type="PANTHER" id="PTHR37017">
    <property type="entry name" value="AB HYDROLASE-1 DOMAIN-CONTAINING PROTEIN-RELATED"/>
    <property type="match status" value="1"/>
</dbReference>
<feature type="domain" description="AB hydrolase-1" evidence="1">
    <location>
        <begin position="6"/>
        <end position="234"/>
    </location>
</feature>
<comment type="caution">
    <text evidence="2">The sequence shown here is derived from an EMBL/GenBank/DDBJ whole genome shotgun (WGS) entry which is preliminary data.</text>
</comment>
<dbReference type="InterPro" id="IPR029058">
    <property type="entry name" value="AB_hydrolase_fold"/>
</dbReference>
<accession>A0ABP7K739</accession>
<keyword evidence="2" id="KW-0378">Hydrolase</keyword>
<dbReference type="Gene3D" id="3.40.50.1820">
    <property type="entry name" value="alpha/beta hydrolase"/>
    <property type="match status" value="1"/>
</dbReference>
<dbReference type="Pfam" id="PF12697">
    <property type="entry name" value="Abhydrolase_6"/>
    <property type="match status" value="1"/>
</dbReference>
<evidence type="ECO:0000259" key="1">
    <source>
        <dbReference type="Pfam" id="PF12697"/>
    </source>
</evidence>
<dbReference type="EMBL" id="BAABDF010000007">
    <property type="protein sequence ID" value="GAA3867582.1"/>
    <property type="molecule type" value="Genomic_DNA"/>
</dbReference>
<dbReference type="GO" id="GO:0016787">
    <property type="term" value="F:hydrolase activity"/>
    <property type="evidence" value="ECO:0007669"/>
    <property type="project" value="UniProtKB-KW"/>
</dbReference>
<protein>
    <submittedName>
        <fullName evidence="2">Alpha/beta fold hydrolase</fullName>
    </submittedName>
</protein>
<organism evidence="2 3">
    <name type="scientific">Celeribacter arenosi</name>
    <dbReference type="NCBI Taxonomy" id="792649"/>
    <lineage>
        <taxon>Bacteria</taxon>
        <taxon>Pseudomonadati</taxon>
        <taxon>Pseudomonadota</taxon>
        <taxon>Alphaproteobacteria</taxon>
        <taxon>Rhodobacterales</taxon>
        <taxon>Roseobacteraceae</taxon>
        <taxon>Celeribacter</taxon>
    </lineage>
</organism>
<dbReference type="RefSeq" id="WP_344846368.1">
    <property type="nucleotide sequence ID" value="NZ_BAABDF010000007.1"/>
</dbReference>